<dbReference type="Proteomes" id="UP000626026">
    <property type="component" value="Unassembled WGS sequence"/>
</dbReference>
<sequence length="56" mass="6278">MARLPDAAGQLRQRWSRIDGCGAWRPILVSRTSTLADGTARQILAHNETDARLCDW</sequence>
<name>A0ABR7RMV1_9PROT</name>
<protein>
    <submittedName>
        <fullName evidence="1">Uncharacterized protein</fullName>
    </submittedName>
</protein>
<dbReference type="EMBL" id="JACTVA010000024">
    <property type="protein sequence ID" value="MBC9207945.1"/>
    <property type="molecule type" value="Genomic_DNA"/>
</dbReference>
<gene>
    <name evidence="1" type="ORF">IBL26_13960</name>
</gene>
<reference evidence="1 2" key="1">
    <citation type="journal article" date="2013" name="Int. J. Syst. Evol. Microbiol.">
        <title>Roseomonas aerophila sp. nov., isolated from air.</title>
        <authorList>
            <person name="Kim S.J."/>
            <person name="Weon H.Y."/>
            <person name="Ahn J.H."/>
            <person name="Hong S.B."/>
            <person name="Seok S.J."/>
            <person name="Whang K.S."/>
            <person name="Kwon S.W."/>
        </authorList>
    </citation>
    <scope>NUCLEOTIDE SEQUENCE [LARGE SCALE GENOMIC DNA]</scope>
    <source>
        <strain evidence="1 2">NBRC 108923</strain>
    </source>
</reference>
<organism evidence="1 2">
    <name type="scientific">Teichococcus aerophilus</name>
    <dbReference type="NCBI Taxonomy" id="1224513"/>
    <lineage>
        <taxon>Bacteria</taxon>
        <taxon>Pseudomonadati</taxon>
        <taxon>Pseudomonadota</taxon>
        <taxon>Alphaproteobacteria</taxon>
        <taxon>Acetobacterales</taxon>
        <taxon>Roseomonadaceae</taxon>
        <taxon>Roseomonas</taxon>
    </lineage>
</organism>
<proteinExistence type="predicted"/>
<evidence type="ECO:0000313" key="1">
    <source>
        <dbReference type="EMBL" id="MBC9207945.1"/>
    </source>
</evidence>
<evidence type="ECO:0000313" key="2">
    <source>
        <dbReference type="Proteomes" id="UP000626026"/>
    </source>
</evidence>
<dbReference type="RefSeq" id="WP_187785110.1">
    <property type="nucleotide sequence ID" value="NZ_JACTVA010000024.1"/>
</dbReference>
<accession>A0ABR7RMV1</accession>
<comment type="caution">
    <text evidence="1">The sequence shown here is derived from an EMBL/GenBank/DDBJ whole genome shotgun (WGS) entry which is preliminary data.</text>
</comment>
<keyword evidence="2" id="KW-1185">Reference proteome</keyword>